<dbReference type="InterPro" id="IPR013057">
    <property type="entry name" value="AA_transpt_TM"/>
</dbReference>
<reference evidence="8" key="1">
    <citation type="submission" date="2016-09" db="EMBL/GenBank/DDBJ databases">
        <authorList>
            <person name="Hebert L."/>
            <person name="Moumen B."/>
        </authorList>
    </citation>
    <scope>NUCLEOTIDE SEQUENCE [LARGE SCALE GENOMIC DNA]</scope>
    <source>
        <strain evidence="8">OVI</strain>
    </source>
</reference>
<protein>
    <submittedName>
        <fullName evidence="8">Amino acid transporter, putative</fullName>
    </submittedName>
</protein>
<sequence>MHSVHESLLGDDAAARNTGRQSTINRISMLVAQRLSVVGMEEEVRHGSVAGASVNTLCNVIGAGVLSLPLAMHEASIVGGFTLMLFMALLGGLAAFMVIMGCEATQRFSFAEVVAHALFPSYTFEDFCTKVGKLALHDLGCVGGGAMETEELHRKHKEREAVSRRKRRAVIVLLELLVFINNYGTLIIYSRVIGDSIPPVVSSLLHTSGIIVTRTFWLVTSGVIFFLLSCVRHMDELKWTSFLGFITILYIVVIVVVRYVTSLQNPPYPDVDPAALEGINWCKISVNILRSVSTYSIAFSYHSNIPYFYRELRDRKPYTMLKSVYIAFPIVTVCYATTGFFGYLTFGTLVASPAAGGDIVRNYPADDLLVNIGRFGLFLHFACVYPILSVCARRGLHRVIMHALTWNRLSTPDEEDETPPANETTKYYSTDHRYKMSGGSDELPLSDDADRDVGSPEDTTTLAIVLEALFIVCTSVVLAAYISGISVVIDFLGTLLGTVMMFTVPGFTGWCILSRASPLGGSTVVSHTRLFMVLTFLLVVMGIACTSLGLLFLIKQYVLPAL</sequence>
<feature type="transmembrane region" description="Helical" evidence="6">
    <location>
        <begin position="372"/>
        <end position="392"/>
    </location>
</feature>
<feature type="region of interest" description="Disordered" evidence="5">
    <location>
        <begin position="432"/>
        <end position="454"/>
    </location>
</feature>
<dbReference type="AlphaFoldDB" id="A0A1G4I5M4"/>
<dbReference type="RefSeq" id="XP_067078499.1">
    <property type="nucleotide sequence ID" value="XM_067222398.1"/>
</dbReference>
<evidence type="ECO:0000313" key="8">
    <source>
        <dbReference type="EMBL" id="SCU67141.1"/>
    </source>
</evidence>
<comment type="caution">
    <text evidence="8">The sequence shown here is derived from an EMBL/GenBank/DDBJ whole genome shotgun (WGS) entry which is preliminary data.</text>
</comment>
<feature type="transmembrane region" description="Helical" evidence="6">
    <location>
        <begin position="242"/>
        <end position="261"/>
    </location>
</feature>
<feature type="transmembrane region" description="Helical" evidence="6">
    <location>
        <begin position="77"/>
        <end position="99"/>
    </location>
</feature>
<name>A0A1G4I5M4_TRYEQ</name>
<evidence type="ECO:0000256" key="5">
    <source>
        <dbReference type="SAM" id="MobiDB-lite"/>
    </source>
</evidence>
<feature type="transmembrane region" description="Helical" evidence="6">
    <location>
        <begin position="209"/>
        <end position="230"/>
    </location>
</feature>
<organism evidence="8 9">
    <name type="scientific">Trypanosoma equiperdum</name>
    <dbReference type="NCBI Taxonomy" id="5694"/>
    <lineage>
        <taxon>Eukaryota</taxon>
        <taxon>Discoba</taxon>
        <taxon>Euglenozoa</taxon>
        <taxon>Kinetoplastea</taxon>
        <taxon>Metakinetoplastina</taxon>
        <taxon>Trypanosomatida</taxon>
        <taxon>Trypanosomatidae</taxon>
        <taxon>Trypanosoma</taxon>
    </lineage>
</organism>
<evidence type="ECO:0000256" key="2">
    <source>
        <dbReference type="ARBA" id="ARBA00022692"/>
    </source>
</evidence>
<feature type="transmembrane region" description="Helical" evidence="6">
    <location>
        <begin position="323"/>
        <end position="344"/>
    </location>
</feature>
<evidence type="ECO:0000256" key="1">
    <source>
        <dbReference type="ARBA" id="ARBA00004141"/>
    </source>
</evidence>
<feature type="transmembrane region" description="Helical" evidence="6">
    <location>
        <begin position="281"/>
        <end position="302"/>
    </location>
</feature>
<dbReference type="EMBL" id="CZPT02000695">
    <property type="protein sequence ID" value="SCU67141.1"/>
    <property type="molecule type" value="Genomic_DNA"/>
</dbReference>
<dbReference type="PANTHER" id="PTHR22950:SF682">
    <property type="entry name" value="TRANSMEMBRANE AMINO ACID TRANSPORTER FAMILY PROTEIN"/>
    <property type="match status" value="1"/>
</dbReference>
<dbReference type="Pfam" id="PF01490">
    <property type="entry name" value="Aa_trans"/>
    <property type="match status" value="1"/>
</dbReference>
<evidence type="ECO:0000256" key="3">
    <source>
        <dbReference type="ARBA" id="ARBA00022989"/>
    </source>
</evidence>
<evidence type="ECO:0000259" key="7">
    <source>
        <dbReference type="Pfam" id="PF01490"/>
    </source>
</evidence>
<dbReference type="VEuPathDB" id="TriTrypDB:TEOVI_000813300"/>
<proteinExistence type="predicted"/>
<keyword evidence="3 6" id="KW-1133">Transmembrane helix</keyword>
<feature type="transmembrane region" description="Helical" evidence="6">
    <location>
        <begin position="169"/>
        <end position="189"/>
    </location>
</feature>
<evidence type="ECO:0000256" key="4">
    <source>
        <dbReference type="ARBA" id="ARBA00023136"/>
    </source>
</evidence>
<comment type="subcellular location">
    <subcellularLocation>
        <location evidence="1">Membrane</location>
        <topology evidence="1">Multi-pass membrane protein</topology>
    </subcellularLocation>
</comment>
<dbReference type="Proteomes" id="UP000195570">
    <property type="component" value="Unassembled WGS sequence"/>
</dbReference>
<evidence type="ECO:0000313" key="9">
    <source>
        <dbReference type="Proteomes" id="UP000195570"/>
    </source>
</evidence>
<keyword evidence="9" id="KW-1185">Reference proteome</keyword>
<feature type="transmembrane region" description="Helical" evidence="6">
    <location>
        <begin position="461"/>
        <end position="482"/>
    </location>
</feature>
<accession>A0A1G4I5M4</accession>
<keyword evidence="4 6" id="KW-0472">Membrane</keyword>
<dbReference type="GO" id="GO:0015179">
    <property type="term" value="F:L-amino acid transmembrane transporter activity"/>
    <property type="evidence" value="ECO:0007669"/>
    <property type="project" value="TreeGrafter"/>
</dbReference>
<dbReference type="GeneID" id="92382067"/>
<keyword evidence="2 6" id="KW-0812">Transmembrane</keyword>
<feature type="domain" description="Amino acid transporter transmembrane" evidence="7">
    <location>
        <begin position="47"/>
        <end position="546"/>
    </location>
</feature>
<gene>
    <name evidence="8" type="ORF">TEOVI_000813300</name>
</gene>
<feature type="transmembrane region" description="Helical" evidence="6">
    <location>
        <begin position="488"/>
        <end position="513"/>
    </location>
</feature>
<feature type="transmembrane region" description="Helical" evidence="6">
    <location>
        <begin position="533"/>
        <end position="554"/>
    </location>
</feature>
<dbReference type="GO" id="GO:0016020">
    <property type="term" value="C:membrane"/>
    <property type="evidence" value="ECO:0007669"/>
    <property type="project" value="UniProtKB-SubCell"/>
</dbReference>
<dbReference type="PANTHER" id="PTHR22950">
    <property type="entry name" value="AMINO ACID TRANSPORTER"/>
    <property type="match status" value="1"/>
</dbReference>
<evidence type="ECO:0000256" key="6">
    <source>
        <dbReference type="SAM" id="Phobius"/>
    </source>
</evidence>